<feature type="non-terminal residue" evidence="1">
    <location>
        <position position="1"/>
    </location>
</feature>
<protein>
    <submittedName>
        <fullName evidence="1">Uncharacterized protein</fullName>
    </submittedName>
</protein>
<name>A0ABU6TT99_9FABA</name>
<dbReference type="EMBL" id="JASCZI010091868">
    <property type="protein sequence ID" value="MED6151391.1"/>
    <property type="molecule type" value="Genomic_DNA"/>
</dbReference>
<gene>
    <name evidence="1" type="ORF">PIB30_082029</name>
</gene>
<keyword evidence="2" id="KW-1185">Reference proteome</keyword>
<comment type="caution">
    <text evidence="1">The sequence shown here is derived from an EMBL/GenBank/DDBJ whole genome shotgun (WGS) entry which is preliminary data.</text>
</comment>
<reference evidence="1 2" key="1">
    <citation type="journal article" date="2023" name="Plants (Basel)">
        <title>Bridging the Gap: Combining Genomics and Transcriptomics Approaches to Understand Stylosanthes scabra, an Orphan Legume from the Brazilian Caatinga.</title>
        <authorList>
            <person name="Ferreira-Neto J.R.C."/>
            <person name="da Silva M.D."/>
            <person name="Binneck E."/>
            <person name="de Melo N.F."/>
            <person name="da Silva R.H."/>
            <person name="de Melo A.L.T.M."/>
            <person name="Pandolfi V."/>
            <person name="Bustamante F.O."/>
            <person name="Brasileiro-Vidal A.C."/>
            <person name="Benko-Iseppon A.M."/>
        </authorList>
    </citation>
    <scope>NUCLEOTIDE SEQUENCE [LARGE SCALE GENOMIC DNA]</scope>
    <source>
        <tissue evidence="1">Leaves</tissue>
    </source>
</reference>
<proteinExistence type="predicted"/>
<sequence length="124" mass="13686">KEKDLVGDRDLVRATIRVSLKYVTEVQPSLKIPSTGLGSFSLRRKNRGPISTLGVPPKAIGAFALALGCVRTGSRNGLLGFVCDLLVPLALFSHFRSELCLLKLETLERTHQGIKWNGKRFKIQ</sequence>
<dbReference type="Proteomes" id="UP001341840">
    <property type="component" value="Unassembled WGS sequence"/>
</dbReference>
<accession>A0ABU6TT99</accession>
<evidence type="ECO:0000313" key="1">
    <source>
        <dbReference type="EMBL" id="MED6151391.1"/>
    </source>
</evidence>
<organism evidence="1 2">
    <name type="scientific">Stylosanthes scabra</name>
    <dbReference type="NCBI Taxonomy" id="79078"/>
    <lineage>
        <taxon>Eukaryota</taxon>
        <taxon>Viridiplantae</taxon>
        <taxon>Streptophyta</taxon>
        <taxon>Embryophyta</taxon>
        <taxon>Tracheophyta</taxon>
        <taxon>Spermatophyta</taxon>
        <taxon>Magnoliopsida</taxon>
        <taxon>eudicotyledons</taxon>
        <taxon>Gunneridae</taxon>
        <taxon>Pentapetalae</taxon>
        <taxon>rosids</taxon>
        <taxon>fabids</taxon>
        <taxon>Fabales</taxon>
        <taxon>Fabaceae</taxon>
        <taxon>Papilionoideae</taxon>
        <taxon>50 kb inversion clade</taxon>
        <taxon>dalbergioids sensu lato</taxon>
        <taxon>Dalbergieae</taxon>
        <taxon>Pterocarpus clade</taxon>
        <taxon>Stylosanthes</taxon>
    </lineage>
</organism>
<evidence type="ECO:0000313" key="2">
    <source>
        <dbReference type="Proteomes" id="UP001341840"/>
    </source>
</evidence>